<protein>
    <submittedName>
        <fullName evidence="2">Uncharacterized protein LOC107003831</fullName>
    </submittedName>
</protein>
<reference evidence="2" key="2">
    <citation type="submission" date="2025-08" db="UniProtKB">
        <authorList>
            <consortium name="RefSeq"/>
        </authorList>
    </citation>
    <scope>IDENTIFICATION</scope>
</reference>
<dbReference type="Proteomes" id="UP000694930">
    <property type="component" value="Chromosome 11"/>
</dbReference>
<dbReference type="RefSeq" id="XP_015057587.1">
    <property type="nucleotide sequence ID" value="XM_015202101.1"/>
</dbReference>
<sequence>MWHIFSTGCGLIAEHVEMFPSLGMFSTLPFWRDPSPESNENLSTEGMSRYVTGVVEDIVKDCREAMFLDSMDMGWLMAHDHQVKETHRKRRLHESKNPRTANQRRALGTLEKDIAVTFLVHVVPEKVVEIDPKKVEAMEKWRRPLTPTDNRSFLGLANYYRRFVEGFSTIFAPLTALTKKKVKFEWSKICEKSIQEIKDQLTTALVLILWRSDAGYVVY</sequence>
<proteinExistence type="predicted"/>
<dbReference type="InterPro" id="IPR043128">
    <property type="entry name" value="Rev_trsase/Diguanyl_cyclase"/>
</dbReference>
<accession>A0ABM1FJ27</accession>
<organism evidence="1 2">
    <name type="scientific">Solanum pennellii</name>
    <name type="common">Tomato</name>
    <name type="synonym">Lycopersicon pennellii</name>
    <dbReference type="NCBI Taxonomy" id="28526"/>
    <lineage>
        <taxon>Eukaryota</taxon>
        <taxon>Viridiplantae</taxon>
        <taxon>Streptophyta</taxon>
        <taxon>Embryophyta</taxon>
        <taxon>Tracheophyta</taxon>
        <taxon>Spermatophyta</taxon>
        <taxon>Magnoliopsida</taxon>
        <taxon>eudicotyledons</taxon>
        <taxon>Gunneridae</taxon>
        <taxon>Pentapetalae</taxon>
        <taxon>asterids</taxon>
        <taxon>lamiids</taxon>
        <taxon>Solanales</taxon>
        <taxon>Solanaceae</taxon>
        <taxon>Solanoideae</taxon>
        <taxon>Solaneae</taxon>
        <taxon>Solanum</taxon>
        <taxon>Solanum subgen. Lycopersicon</taxon>
    </lineage>
</organism>
<dbReference type="InterPro" id="IPR051320">
    <property type="entry name" value="Viral_Replic_Matur_Polypro"/>
</dbReference>
<evidence type="ECO:0000313" key="2">
    <source>
        <dbReference type="RefSeq" id="XP_015057587.1"/>
    </source>
</evidence>
<dbReference type="PANTHER" id="PTHR33064">
    <property type="entry name" value="POL PROTEIN"/>
    <property type="match status" value="1"/>
</dbReference>
<dbReference type="GeneID" id="107003831"/>
<reference evidence="1" key="1">
    <citation type="journal article" date="2014" name="Nat. Genet.">
        <title>The genome of the stress-tolerant wild tomato species Solanum pennellii.</title>
        <authorList>
            <person name="Bolger A."/>
            <person name="Scossa F."/>
            <person name="Bolger M.E."/>
            <person name="Lanz C."/>
            <person name="Maumus F."/>
            <person name="Tohge T."/>
            <person name="Quesneville H."/>
            <person name="Alseekh S."/>
            <person name="Sorensen I."/>
            <person name="Lichtenstein G."/>
            <person name="Fich E.A."/>
            <person name="Conte M."/>
            <person name="Keller H."/>
            <person name="Schneeberger K."/>
            <person name="Schwacke R."/>
            <person name="Ofner I."/>
            <person name="Vrebalov J."/>
            <person name="Xu Y."/>
            <person name="Osorio S."/>
            <person name="Aflitos S.A."/>
            <person name="Schijlen E."/>
            <person name="Jimenez-Gomez J.M."/>
            <person name="Ryngajllo M."/>
            <person name="Kimura S."/>
            <person name="Kumar R."/>
            <person name="Koenig D."/>
            <person name="Headland L.R."/>
            <person name="Maloof J.N."/>
            <person name="Sinha N."/>
            <person name="van Ham R.C."/>
            <person name="Lankhorst R.K."/>
            <person name="Mao L."/>
            <person name="Vogel A."/>
            <person name="Arsova B."/>
            <person name="Panstruga R."/>
            <person name="Fei Z."/>
            <person name="Rose J.K."/>
            <person name="Zamir D."/>
            <person name="Carrari F."/>
            <person name="Giovannoni J.J."/>
            <person name="Weigel D."/>
            <person name="Usadel B."/>
            <person name="Fernie A.R."/>
        </authorList>
    </citation>
    <scope>NUCLEOTIDE SEQUENCE [LARGE SCALE GENOMIC DNA]</scope>
    <source>
        <strain evidence="1">cv. LA0716</strain>
    </source>
</reference>
<gene>
    <name evidence="2" type="primary">LOC107003831</name>
</gene>
<name>A0ABM1FJ27_SOLPN</name>
<keyword evidence="1" id="KW-1185">Reference proteome</keyword>
<dbReference type="PANTHER" id="PTHR33064:SF37">
    <property type="entry name" value="RIBONUCLEASE H"/>
    <property type="match status" value="1"/>
</dbReference>
<dbReference type="SUPFAM" id="SSF56672">
    <property type="entry name" value="DNA/RNA polymerases"/>
    <property type="match status" value="1"/>
</dbReference>
<dbReference type="InterPro" id="IPR043502">
    <property type="entry name" value="DNA/RNA_pol_sf"/>
</dbReference>
<dbReference type="Gene3D" id="3.30.70.270">
    <property type="match status" value="1"/>
</dbReference>
<evidence type="ECO:0000313" key="1">
    <source>
        <dbReference type="Proteomes" id="UP000694930"/>
    </source>
</evidence>